<evidence type="ECO:0000313" key="18">
    <source>
        <dbReference type="EMBL" id="KAG7724184.1"/>
    </source>
</evidence>
<evidence type="ECO:0000256" key="13">
    <source>
        <dbReference type="ARBA" id="ARBA00026227"/>
    </source>
</evidence>
<dbReference type="GO" id="GO:0015031">
    <property type="term" value="P:protein transport"/>
    <property type="evidence" value="ECO:0007669"/>
    <property type="project" value="UniProtKB-KW"/>
</dbReference>
<evidence type="ECO:0000256" key="17">
    <source>
        <dbReference type="SAM" id="MobiDB-lite"/>
    </source>
</evidence>
<organism evidence="18 21">
    <name type="scientific">Ogataea haglerorum</name>
    <dbReference type="NCBI Taxonomy" id="1937702"/>
    <lineage>
        <taxon>Eukaryota</taxon>
        <taxon>Fungi</taxon>
        <taxon>Dikarya</taxon>
        <taxon>Ascomycota</taxon>
        <taxon>Saccharomycotina</taxon>
        <taxon>Pichiomycetes</taxon>
        <taxon>Pichiales</taxon>
        <taxon>Pichiaceae</taxon>
        <taxon>Ogataea</taxon>
    </lineage>
</organism>
<proteinExistence type="inferred from homology"/>
<keyword evidence="9" id="KW-0175">Coiled coil</keyword>
<evidence type="ECO:0000256" key="2">
    <source>
        <dbReference type="ARBA" id="ARBA00004567"/>
    </source>
</evidence>
<evidence type="ECO:0000256" key="8">
    <source>
        <dbReference type="ARBA" id="ARBA00023010"/>
    </source>
</evidence>
<evidence type="ECO:0000256" key="15">
    <source>
        <dbReference type="ARBA" id="ARBA00075092"/>
    </source>
</evidence>
<dbReference type="GO" id="GO:0016973">
    <property type="term" value="P:poly(A)+ mRNA export from nucleus"/>
    <property type="evidence" value="ECO:0007669"/>
    <property type="project" value="InterPro"/>
</dbReference>
<dbReference type="Pfam" id="PF07817">
    <property type="entry name" value="GLE1"/>
    <property type="match status" value="1"/>
</dbReference>
<evidence type="ECO:0000313" key="20">
    <source>
        <dbReference type="Proteomes" id="UP000697297"/>
    </source>
</evidence>
<dbReference type="GO" id="GO:0031369">
    <property type="term" value="F:translation initiation factor binding"/>
    <property type="evidence" value="ECO:0007669"/>
    <property type="project" value="TreeGrafter"/>
</dbReference>
<evidence type="ECO:0000256" key="9">
    <source>
        <dbReference type="ARBA" id="ARBA00023054"/>
    </source>
</evidence>
<feature type="region of interest" description="Disordered" evidence="17">
    <location>
        <begin position="59"/>
        <end position="88"/>
    </location>
</feature>
<dbReference type="GO" id="GO:0005543">
    <property type="term" value="F:phospholipid binding"/>
    <property type="evidence" value="ECO:0007669"/>
    <property type="project" value="TreeGrafter"/>
</dbReference>
<comment type="subcellular location">
    <subcellularLocation>
        <location evidence="1">Nucleus membrane</location>
        <topology evidence="1">Peripheral membrane protein</topology>
        <orientation evidence="1">Cytoplasmic side</orientation>
    </subcellularLocation>
    <subcellularLocation>
        <location evidence="3">Nucleus membrane</location>
        <topology evidence="3">Peripheral membrane protein</topology>
        <orientation evidence="3">Nucleoplasmic side</orientation>
    </subcellularLocation>
    <subcellularLocation>
        <location evidence="2">Nucleus</location>
        <location evidence="2">Nuclear pore complex</location>
    </subcellularLocation>
</comment>
<keyword evidence="10" id="KW-0906">Nuclear pore complex</keyword>
<accession>A0AAN6HZ11</accession>
<keyword evidence="20" id="KW-1185">Reference proteome</keyword>
<evidence type="ECO:0000256" key="11">
    <source>
        <dbReference type="ARBA" id="ARBA00023136"/>
    </source>
</evidence>
<reference evidence="18 20" key="1">
    <citation type="journal article" date="2021" name="G3 (Bethesda)">
        <title>Genomic diversity, chromosomal rearrangements, and interspecies hybridization in the ogataea polymorpha species complex.</title>
        <authorList>
            <person name="Hanson S.J."/>
            <person name="Cinneide E.O."/>
            <person name="Salzberg L.I."/>
            <person name="Wolfe K.H."/>
            <person name="McGowan J."/>
            <person name="Fitzpatrick D.A."/>
            <person name="Matlin K."/>
        </authorList>
    </citation>
    <scope>NUCLEOTIDE SEQUENCE</scope>
    <source>
        <strain evidence="19">81-436-3</strain>
        <strain evidence="18">83-405-1</strain>
    </source>
</reference>
<evidence type="ECO:0000256" key="4">
    <source>
        <dbReference type="ARBA" id="ARBA00011056"/>
    </source>
</evidence>
<evidence type="ECO:0000313" key="19">
    <source>
        <dbReference type="EMBL" id="KAG7761850.1"/>
    </source>
</evidence>
<dbReference type="Proteomes" id="UP000738402">
    <property type="component" value="Unassembled WGS sequence"/>
</dbReference>
<comment type="similarity">
    <text evidence="4">Belongs to the GLE1 family.</text>
</comment>
<evidence type="ECO:0000256" key="1">
    <source>
        <dbReference type="ARBA" id="ARBA00004335"/>
    </source>
</evidence>
<name>A0AAN6HZ11_9ASCO</name>
<dbReference type="EMBL" id="JAHLUN010000019">
    <property type="protein sequence ID" value="KAG7761850.1"/>
    <property type="molecule type" value="Genomic_DNA"/>
</dbReference>
<keyword evidence="6" id="KW-0509">mRNA transport</keyword>
<dbReference type="PANTHER" id="PTHR12960:SF0">
    <property type="entry name" value="MRNA EXPORT FACTOR GLE1"/>
    <property type="match status" value="1"/>
</dbReference>
<evidence type="ECO:0000256" key="3">
    <source>
        <dbReference type="ARBA" id="ARBA00004620"/>
    </source>
</evidence>
<dbReference type="GO" id="GO:0031965">
    <property type="term" value="C:nuclear membrane"/>
    <property type="evidence" value="ECO:0007669"/>
    <property type="project" value="UniProtKB-SubCell"/>
</dbReference>
<dbReference type="GO" id="GO:0005737">
    <property type="term" value="C:cytoplasm"/>
    <property type="evidence" value="ECO:0007669"/>
    <property type="project" value="UniProtKB-ARBA"/>
</dbReference>
<dbReference type="EMBL" id="JAHLUH010000018">
    <property type="protein sequence ID" value="KAG7724184.1"/>
    <property type="molecule type" value="Genomic_DNA"/>
</dbReference>
<evidence type="ECO:0000256" key="6">
    <source>
        <dbReference type="ARBA" id="ARBA00022816"/>
    </source>
</evidence>
<dbReference type="GO" id="GO:0000822">
    <property type="term" value="F:inositol hexakisphosphate binding"/>
    <property type="evidence" value="ECO:0007669"/>
    <property type="project" value="TreeGrafter"/>
</dbReference>
<feature type="region of interest" description="Disordered" evidence="17">
    <location>
        <begin position="105"/>
        <end position="197"/>
    </location>
</feature>
<sequence length="510" mass="59597">MRFTPHRNPHFQYDSDEPVSGYDSLSETEDEIEDLGQVLGTLDLKSRFDYVLKMCDYEDASPSPEVVDRTRESSLDEDEPEMAKKNDFDPLRYFADVLSERLEQSKERVLHVIEAEEERKRLEEERRREEERKRAEAERRRQEEERRRMEEEERRKKEEEEKKRQLELEQARKRKEEEERKTIEDERRRKEADEAAKKAEYGKTNYAAVEQQFLKYKQDIADIKRDVVEKMKEPANKELKKLVGVQKRKINPKFGQLTNSEPQWQRIMSQIHGLVTEAKGNELAYKWLLNFMAKAIISQAETEVTVKPDSAVPLAKLALNLLIVFPEFEYYLLARFVKKCPLVIGYTCTIDTEEGRLRMGWKRKADGKWEEDIQYDERLSGIATVYAVMCRLQIDATFLGCDAAQTKHPLPISRAWTMMSRLVNLPLELATSVHFAVAGMWWDSCAAQICAAYGRQGAKLLRVTCADWTQAVAERRYSGAARLRLLGEDWQRGGELKQFRGMTSEDVPDS</sequence>
<dbReference type="Proteomes" id="UP000697297">
    <property type="component" value="Unassembled WGS sequence"/>
</dbReference>
<protein>
    <recommendedName>
        <fullName evidence="13">mRNA export factor GLE1</fullName>
    </recommendedName>
    <alternativeName>
        <fullName evidence="15">Nuclear pore protein GLE1</fullName>
    </alternativeName>
    <alternativeName>
        <fullName evidence="14">Nucleoporin GLE1</fullName>
    </alternativeName>
    <alternativeName>
        <fullName evidence="16">RNA export factor GLE1</fullName>
    </alternativeName>
</protein>
<evidence type="ECO:0000256" key="10">
    <source>
        <dbReference type="ARBA" id="ARBA00023132"/>
    </source>
</evidence>
<evidence type="ECO:0000256" key="12">
    <source>
        <dbReference type="ARBA" id="ARBA00023242"/>
    </source>
</evidence>
<keyword evidence="11" id="KW-0472">Membrane</keyword>
<evidence type="ECO:0000256" key="7">
    <source>
        <dbReference type="ARBA" id="ARBA00022927"/>
    </source>
</evidence>
<evidence type="ECO:0000313" key="21">
    <source>
        <dbReference type="Proteomes" id="UP000738402"/>
    </source>
</evidence>
<keyword evidence="7" id="KW-0653">Protein transport</keyword>
<dbReference type="AlphaFoldDB" id="A0AAN6HZ11"/>
<gene>
    <name evidence="18" type="ORF">KL933_004935</name>
    <name evidence="19" type="ORF">KL946_005076</name>
</gene>
<dbReference type="PANTHER" id="PTHR12960">
    <property type="entry name" value="GLE-1-RELATED"/>
    <property type="match status" value="1"/>
</dbReference>
<keyword evidence="5" id="KW-0813">Transport</keyword>
<dbReference type="InterPro" id="IPR012476">
    <property type="entry name" value="GLE1"/>
</dbReference>
<dbReference type="GO" id="GO:0044614">
    <property type="term" value="C:nuclear pore cytoplasmic filaments"/>
    <property type="evidence" value="ECO:0007669"/>
    <property type="project" value="TreeGrafter"/>
</dbReference>
<feature type="region of interest" description="Disordered" evidence="17">
    <location>
        <begin position="1"/>
        <end position="28"/>
    </location>
</feature>
<evidence type="ECO:0000256" key="5">
    <source>
        <dbReference type="ARBA" id="ARBA00022448"/>
    </source>
</evidence>
<comment type="caution">
    <text evidence="18">The sequence shown here is derived from an EMBL/GenBank/DDBJ whole genome shotgun (WGS) entry which is preliminary data.</text>
</comment>
<keyword evidence="8" id="KW-0811">Translocation</keyword>
<evidence type="ECO:0000256" key="16">
    <source>
        <dbReference type="ARBA" id="ARBA00075681"/>
    </source>
</evidence>
<dbReference type="InterPro" id="IPR038506">
    <property type="entry name" value="GLE1-like_sf"/>
</dbReference>
<dbReference type="Gene3D" id="1.25.40.510">
    <property type="entry name" value="GLE1-like"/>
    <property type="match status" value="1"/>
</dbReference>
<dbReference type="FunFam" id="1.25.40.510:FF:000003">
    <property type="entry name" value="Nucleoporin GLE1"/>
    <property type="match status" value="1"/>
</dbReference>
<keyword evidence="12" id="KW-0539">Nucleus</keyword>
<evidence type="ECO:0000256" key="14">
    <source>
        <dbReference type="ARBA" id="ARBA00029983"/>
    </source>
</evidence>